<dbReference type="AlphaFoldDB" id="A0A369ALW9"/>
<dbReference type="RefSeq" id="WP_114483648.1">
    <property type="nucleotide sequence ID" value="NZ_QPJU01000006.1"/>
</dbReference>
<dbReference type="OrthoDB" id="5298153at2"/>
<accession>A0A369ALW9</accession>
<organism evidence="1 2">
    <name type="scientific">Extensimonas vulgaris</name>
    <dbReference type="NCBI Taxonomy" id="1031594"/>
    <lineage>
        <taxon>Bacteria</taxon>
        <taxon>Pseudomonadati</taxon>
        <taxon>Pseudomonadota</taxon>
        <taxon>Betaproteobacteria</taxon>
        <taxon>Burkholderiales</taxon>
        <taxon>Comamonadaceae</taxon>
        <taxon>Extensimonas</taxon>
    </lineage>
</organism>
<proteinExistence type="predicted"/>
<name>A0A369ALW9_9BURK</name>
<reference evidence="1 2" key="1">
    <citation type="submission" date="2018-07" db="EMBL/GenBank/DDBJ databases">
        <title>Genomic Encyclopedia of Type Strains, Phase IV (KMG-IV): sequencing the most valuable type-strain genomes for metagenomic binning, comparative biology and taxonomic classification.</title>
        <authorList>
            <person name="Goeker M."/>
        </authorList>
    </citation>
    <scope>NUCLEOTIDE SEQUENCE [LARGE SCALE GENOMIC DNA]</scope>
    <source>
        <strain evidence="1 2">DSM 100911</strain>
    </source>
</reference>
<dbReference type="Proteomes" id="UP000252174">
    <property type="component" value="Unassembled WGS sequence"/>
</dbReference>
<dbReference type="EMBL" id="QPJU01000006">
    <property type="protein sequence ID" value="RCX09276.1"/>
    <property type="molecule type" value="Genomic_DNA"/>
</dbReference>
<evidence type="ECO:0000313" key="1">
    <source>
        <dbReference type="EMBL" id="RCX09276.1"/>
    </source>
</evidence>
<protein>
    <submittedName>
        <fullName evidence="1">Uncharacterized protein DUF4390</fullName>
    </submittedName>
</protein>
<keyword evidence="2" id="KW-1185">Reference proteome</keyword>
<sequence length="183" mass="20852">MHGRALAQQHPAEVQELRVERSEDGLYLSAVLQFTLPELVEDALQKGIPMFFVAQAQVLRERWYWSDREVAAANRYLRLSYQPLTRKWRLSIASTPFNQTGLGVVLGQNFDDLAEALSVMRRFSHWKIADASAIEAGAKHTLRFRFQLDLSQLPRPFQIGAVGHSGWNLQLERSLHFVPEAGP</sequence>
<comment type="caution">
    <text evidence="1">The sequence shown here is derived from an EMBL/GenBank/DDBJ whole genome shotgun (WGS) entry which is preliminary data.</text>
</comment>
<dbReference type="InterPro" id="IPR025500">
    <property type="entry name" value="DUF4390"/>
</dbReference>
<dbReference type="Pfam" id="PF14334">
    <property type="entry name" value="DUF4390"/>
    <property type="match status" value="1"/>
</dbReference>
<gene>
    <name evidence="1" type="ORF">DFR45_106164</name>
</gene>
<evidence type="ECO:0000313" key="2">
    <source>
        <dbReference type="Proteomes" id="UP000252174"/>
    </source>
</evidence>